<keyword evidence="1" id="KW-0812">Transmembrane</keyword>
<proteinExistence type="predicted"/>
<accession>A0ABP0LRM3</accession>
<protein>
    <submittedName>
        <fullName evidence="2">Uncharacterized protein</fullName>
    </submittedName>
</protein>
<evidence type="ECO:0000256" key="1">
    <source>
        <dbReference type="SAM" id="Phobius"/>
    </source>
</evidence>
<evidence type="ECO:0000313" key="3">
    <source>
        <dbReference type="Proteomes" id="UP001642484"/>
    </source>
</evidence>
<keyword evidence="1" id="KW-1133">Transmembrane helix</keyword>
<keyword evidence="1" id="KW-0472">Membrane</keyword>
<keyword evidence="3" id="KW-1185">Reference proteome</keyword>
<comment type="caution">
    <text evidence="2">The sequence shown here is derived from an EMBL/GenBank/DDBJ whole genome shotgun (WGS) entry which is preliminary data.</text>
</comment>
<dbReference type="Proteomes" id="UP001642484">
    <property type="component" value="Unassembled WGS sequence"/>
</dbReference>
<evidence type="ECO:0000313" key="2">
    <source>
        <dbReference type="EMBL" id="CAK9041851.1"/>
    </source>
</evidence>
<reference evidence="2 3" key="1">
    <citation type="submission" date="2024-02" db="EMBL/GenBank/DDBJ databases">
        <authorList>
            <person name="Chen Y."/>
            <person name="Shah S."/>
            <person name="Dougan E. K."/>
            <person name="Thang M."/>
            <person name="Chan C."/>
        </authorList>
    </citation>
    <scope>NUCLEOTIDE SEQUENCE [LARGE SCALE GENOMIC DNA]</scope>
</reference>
<organism evidence="2 3">
    <name type="scientific">Durusdinium trenchii</name>
    <dbReference type="NCBI Taxonomy" id="1381693"/>
    <lineage>
        <taxon>Eukaryota</taxon>
        <taxon>Sar</taxon>
        <taxon>Alveolata</taxon>
        <taxon>Dinophyceae</taxon>
        <taxon>Suessiales</taxon>
        <taxon>Symbiodiniaceae</taxon>
        <taxon>Durusdinium</taxon>
    </lineage>
</organism>
<dbReference type="EMBL" id="CAXAMN010013858">
    <property type="protein sequence ID" value="CAK9041851.1"/>
    <property type="molecule type" value="Genomic_DNA"/>
</dbReference>
<sequence length="333" mass="39927">MTNTVENEIQQEAMTWLGWWEMDYKFTLRGFIFWNFIFLLGGVLAGALLKERMITWWNKLKELHDEMQRKRRDMHRRALAELHARDYVRQTTQMLEMYRGHVSDDQVQPPQLEPLRVNRVQAAYDRFLIARSERRVRERHGPEHGQQQVDEDGDVRMRTEEEEQNTIYDWSPTQARMVNYRILENSSDASSGESYFQRTRDGSSYVREAAAQNRKKNLLTQFQTGLRIGGYLYTLIPAIEKIRVERIYEAGFFPEYLCKQFLQLLAAKHNPEEPGLQFDYALMYDIYDRNYHKMFRDLVNGEYDQTWDAIVEAWHNRDEDRDHLIFTATELEE</sequence>
<gene>
    <name evidence="2" type="ORF">CCMP2556_LOCUS22385</name>
</gene>
<name>A0ABP0LRM3_9DINO</name>
<feature type="transmembrane region" description="Helical" evidence="1">
    <location>
        <begin position="31"/>
        <end position="49"/>
    </location>
</feature>